<dbReference type="OrthoDB" id="1113890at2"/>
<sequence length="403" mass="46213">MKQQKLIFFFCVCVSFSLFAQQNQDSIPPFSKNGISKPSILSTNPFGVFISRLNHNFKLEASRRMELDISLESGNVWGPNVKTYIPNDPNLRREMRGIAWFSRQYFVEEEQLDAGYFEIETDGVIKGLRGNLTIPTTKNQELIVGFRAFVLTNGKFPLSTLTTDRFIEFFHDNVAGGDDPFDRRVFGLDRARFLYTDRNGRTFDLGNGDFLSGGIETHYYYYPTFLNNKKIYFNLGAHVGTNLSKYNMSMDVGASAAGVKQFDLNDRNFVLVGLGANLLRKNAIDLQSDNFDFGTNDFIGSFEGNAEYTFISKGKTYHSFGLSYYLQTSLHKKDEDNYNIYVRDDESFKSWGHGTRHLYKDTNYWTLVYTFTRKISTSFYIQQDFTVNNNPDLQTGVSVKFGI</sequence>
<feature type="chain" id="PRO_5015785094" description="Phosphate-selective porin O/P" evidence="1">
    <location>
        <begin position="21"/>
        <end position="403"/>
    </location>
</feature>
<gene>
    <name evidence="2" type="ORF">C8N46_109151</name>
</gene>
<keyword evidence="3" id="KW-1185">Reference proteome</keyword>
<accession>A0A2T6BU27</accession>
<evidence type="ECO:0008006" key="4">
    <source>
        <dbReference type="Google" id="ProtNLM"/>
    </source>
</evidence>
<proteinExistence type="predicted"/>
<comment type="caution">
    <text evidence="2">The sequence shown here is derived from an EMBL/GenBank/DDBJ whole genome shotgun (WGS) entry which is preliminary data.</text>
</comment>
<organism evidence="2 3">
    <name type="scientific">Kordia periserrulae</name>
    <dbReference type="NCBI Taxonomy" id="701523"/>
    <lineage>
        <taxon>Bacteria</taxon>
        <taxon>Pseudomonadati</taxon>
        <taxon>Bacteroidota</taxon>
        <taxon>Flavobacteriia</taxon>
        <taxon>Flavobacteriales</taxon>
        <taxon>Flavobacteriaceae</taxon>
        <taxon>Kordia</taxon>
    </lineage>
</organism>
<evidence type="ECO:0000313" key="2">
    <source>
        <dbReference type="EMBL" id="PTX59562.1"/>
    </source>
</evidence>
<dbReference type="RefSeq" id="WP_108116296.1">
    <property type="nucleotide sequence ID" value="NZ_QBKT01000009.1"/>
</dbReference>
<reference evidence="2 3" key="1">
    <citation type="submission" date="2018-04" db="EMBL/GenBank/DDBJ databases">
        <title>Genomic Encyclopedia of Archaeal and Bacterial Type Strains, Phase II (KMG-II): from individual species to whole genera.</title>
        <authorList>
            <person name="Goeker M."/>
        </authorList>
    </citation>
    <scope>NUCLEOTIDE SEQUENCE [LARGE SCALE GENOMIC DNA]</scope>
    <source>
        <strain evidence="2 3">DSM 25731</strain>
    </source>
</reference>
<protein>
    <recommendedName>
        <fullName evidence="4">Phosphate-selective porin O/P</fullName>
    </recommendedName>
</protein>
<feature type="signal peptide" evidence="1">
    <location>
        <begin position="1"/>
        <end position="20"/>
    </location>
</feature>
<keyword evidence="1" id="KW-0732">Signal</keyword>
<name>A0A2T6BU27_9FLAO</name>
<dbReference type="Proteomes" id="UP000244090">
    <property type="component" value="Unassembled WGS sequence"/>
</dbReference>
<evidence type="ECO:0000256" key="1">
    <source>
        <dbReference type="SAM" id="SignalP"/>
    </source>
</evidence>
<dbReference type="AlphaFoldDB" id="A0A2T6BU27"/>
<dbReference type="EMBL" id="QBKT01000009">
    <property type="protein sequence ID" value="PTX59562.1"/>
    <property type="molecule type" value="Genomic_DNA"/>
</dbReference>
<evidence type="ECO:0000313" key="3">
    <source>
        <dbReference type="Proteomes" id="UP000244090"/>
    </source>
</evidence>